<name>A0A7C5NX35_THELI</name>
<dbReference type="SUPFAM" id="SSF54909">
    <property type="entry name" value="Dimeric alpha+beta barrel"/>
    <property type="match status" value="1"/>
</dbReference>
<dbReference type="SMART" id="SM00344">
    <property type="entry name" value="HTH_ASNC"/>
    <property type="match status" value="1"/>
</dbReference>
<evidence type="ECO:0000256" key="2">
    <source>
        <dbReference type="ARBA" id="ARBA00023125"/>
    </source>
</evidence>
<dbReference type="GO" id="GO:0043565">
    <property type="term" value="F:sequence-specific DNA binding"/>
    <property type="evidence" value="ECO:0007669"/>
    <property type="project" value="InterPro"/>
</dbReference>
<dbReference type="PANTHER" id="PTHR30154:SF34">
    <property type="entry name" value="TRANSCRIPTIONAL REGULATOR AZLB"/>
    <property type="match status" value="1"/>
</dbReference>
<evidence type="ECO:0000256" key="1">
    <source>
        <dbReference type="ARBA" id="ARBA00023015"/>
    </source>
</evidence>
<comment type="caution">
    <text evidence="5">The sequence shown here is derived from an EMBL/GenBank/DDBJ whole genome shotgun (WGS) entry which is preliminary data.</text>
</comment>
<keyword evidence="3" id="KW-0804">Transcription</keyword>
<dbReference type="PRINTS" id="PR00033">
    <property type="entry name" value="HTHASNC"/>
</dbReference>
<evidence type="ECO:0000259" key="4">
    <source>
        <dbReference type="PROSITE" id="PS50956"/>
    </source>
</evidence>
<keyword evidence="2" id="KW-0238">DNA-binding</keyword>
<dbReference type="CDD" id="cd00090">
    <property type="entry name" value="HTH_ARSR"/>
    <property type="match status" value="1"/>
</dbReference>
<dbReference type="InterPro" id="IPR011991">
    <property type="entry name" value="ArsR-like_HTH"/>
</dbReference>
<dbReference type="AlphaFoldDB" id="A0A7C5NX35"/>
<feature type="domain" description="HTH asnC-type" evidence="4">
    <location>
        <begin position="5"/>
        <end position="66"/>
    </location>
</feature>
<reference evidence="5" key="1">
    <citation type="journal article" date="2020" name="mSystems">
        <title>Genome- and Community-Level Interaction Insights into Carbon Utilization and Element Cycling Functions of Hydrothermarchaeota in Hydrothermal Sediment.</title>
        <authorList>
            <person name="Zhou Z."/>
            <person name="Liu Y."/>
            <person name="Xu W."/>
            <person name="Pan J."/>
            <person name="Luo Z.H."/>
            <person name="Li M."/>
        </authorList>
    </citation>
    <scope>NUCLEOTIDE SEQUENCE [LARGE SCALE GENOMIC DNA]</scope>
    <source>
        <strain evidence="5">HyVt-93</strain>
    </source>
</reference>
<dbReference type="GO" id="GO:0005829">
    <property type="term" value="C:cytosol"/>
    <property type="evidence" value="ECO:0007669"/>
    <property type="project" value="TreeGrafter"/>
</dbReference>
<protein>
    <submittedName>
        <fullName evidence="5">Lrp/AsnC family transcriptional regulator</fullName>
    </submittedName>
</protein>
<evidence type="ECO:0000313" key="5">
    <source>
        <dbReference type="EMBL" id="HHI00707.1"/>
    </source>
</evidence>
<gene>
    <name evidence="5" type="ORF">ENL40_04440</name>
</gene>
<dbReference type="Gene3D" id="1.10.10.10">
    <property type="entry name" value="Winged helix-like DNA-binding domain superfamily/Winged helix DNA-binding domain"/>
    <property type="match status" value="1"/>
</dbReference>
<keyword evidence="1" id="KW-0805">Transcription regulation</keyword>
<organism evidence="5">
    <name type="scientific">Thermococcus litoralis</name>
    <dbReference type="NCBI Taxonomy" id="2265"/>
    <lineage>
        <taxon>Archaea</taxon>
        <taxon>Methanobacteriati</taxon>
        <taxon>Methanobacteriota</taxon>
        <taxon>Thermococci</taxon>
        <taxon>Thermococcales</taxon>
        <taxon>Thermococcaceae</taxon>
        <taxon>Thermococcus</taxon>
    </lineage>
</organism>
<dbReference type="SUPFAM" id="SSF46785">
    <property type="entry name" value="Winged helix' DNA-binding domain"/>
    <property type="match status" value="1"/>
</dbReference>
<dbReference type="InterPro" id="IPR000485">
    <property type="entry name" value="AsnC-type_HTH_dom"/>
</dbReference>
<dbReference type="InterPro" id="IPR019888">
    <property type="entry name" value="Tscrpt_reg_AsnC-like"/>
</dbReference>
<dbReference type="PROSITE" id="PS50956">
    <property type="entry name" value="HTH_ASNC_2"/>
    <property type="match status" value="1"/>
</dbReference>
<dbReference type="Proteomes" id="UP000886217">
    <property type="component" value="Unassembled WGS sequence"/>
</dbReference>
<dbReference type="EMBL" id="DRTU01000189">
    <property type="protein sequence ID" value="HHI00707.1"/>
    <property type="molecule type" value="Genomic_DNA"/>
</dbReference>
<sequence length="149" mass="17489">MRKKIDKFDLQMIKLLSKNARLNYRQLAEYLNTTRQRVSRRLERLEREGIIKKYTIIPDFDRLGYIYVILGITLTPGTPLEEQIEILKNDENVKVVERAIGAHNLIIHILVPKDMKEVEKKIAEITGRLKNVEKVDVTFITEVVKFELV</sequence>
<dbReference type="InterPro" id="IPR036388">
    <property type="entry name" value="WH-like_DNA-bd_sf"/>
</dbReference>
<accession>A0A7C5NX35</accession>
<dbReference type="PANTHER" id="PTHR30154">
    <property type="entry name" value="LEUCINE-RESPONSIVE REGULATORY PROTEIN"/>
    <property type="match status" value="1"/>
</dbReference>
<dbReference type="GO" id="GO:0043200">
    <property type="term" value="P:response to amino acid"/>
    <property type="evidence" value="ECO:0007669"/>
    <property type="project" value="TreeGrafter"/>
</dbReference>
<evidence type="ECO:0000256" key="3">
    <source>
        <dbReference type="ARBA" id="ARBA00023163"/>
    </source>
</evidence>
<proteinExistence type="predicted"/>
<dbReference type="Pfam" id="PF13412">
    <property type="entry name" value="HTH_24"/>
    <property type="match status" value="1"/>
</dbReference>
<dbReference type="Gene3D" id="3.30.70.920">
    <property type="match status" value="1"/>
</dbReference>
<dbReference type="InterPro" id="IPR036390">
    <property type="entry name" value="WH_DNA-bd_sf"/>
</dbReference>
<dbReference type="InterPro" id="IPR011008">
    <property type="entry name" value="Dimeric_a/b-barrel"/>
</dbReference>